<keyword evidence="1" id="KW-0732">Signal</keyword>
<reference evidence="3 4" key="1">
    <citation type="submission" date="2019-01" db="EMBL/GenBank/DDBJ databases">
        <title>Insights into ecological role of a new deltaproteobacterial order Candidatus Sinidesulfobacterales (Sva0485) by metagenomics and metatranscriptomics.</title>
        <authorList>
            <person name="Tan S."/>
            <person name="Liu J."/>
            <person name="Fang Y."/>
            <person name="Hedlund B.P."/>
            <person name="Lian Z.H."/>
            <person name="Huang L.Y."/>
            <person name="Li J.T."/>
            <person name="Huang L.N."/>
            <person name="Li W.J."/>
            <person name="Jiang H.C."/>
            <person name="Dong H.L."/>
            <person name="Shu W.S."/>
        </authorList>
    </citation>
    <scope>NUCLEOTIDE SEQUENCE [LARGE SCALE GENOMIC DNA]</scope>
    <source>
        <strain evidence="3">AP3</strain>
    </source>
</reference>
<evidence type="ECO:0000256" key="1">
    <source>
        <dbReference type="ARBA" id="ARBA00022729"/>
    </source>
</evidence>
<evidence type="ECO:0000259" key="2">
    <source>
        <dbReference type="Pfam" id="PF03968"/>
    </source>
</evidence>
<accession>A0A519BBS7</accession>
<protein>
    <recommendedName>
        <fullName evidence="2">Organic solvent tolerance-like N-terminal domain-containing protein</fullName>
    </recommendedName>
</protein>
<dbReference type="GO" id="GO:0015920">
    <property type="term" value="P:lipopolysaccharide transport"/>
    <property type="evidence" value="ECO:0007669"/>
    <property type="project" value="TreeGrafter"/>
</dbReference>
<dbReference type="InterPro" id="IPR005653">
    <property type="entry name" value="OstA-like_N"/>
</dbReference>
<evidence type="ECO:0000313" key="3">
    <source>
        <dbReference type="EMBL" id="RZD14735.1"/>
    </source>
</evidence>
<dbReference type="PANTHER" id="PTHR36504">
    <property type="entry name" value="LIPOPOLYSACCHARIDE EXPORT SYSTEM PROTEIN LPTA"/>
    <property type="match status" value="1"/>
</dbReference>
<sequence>MRINPINTDNKRRHLFFFIIPILMYCVFAAPKNGFGLKSEAAAALNKPAEPSKINITADSLVVNNKSKTAVFSGHVIAIKGNLKILSAILHVLYTKKNKIKTLIATGNVHIIKGKDNITGGNAVYYEKSGIAIITQNPVAYEGKNKIVGEKITINFKTGISTVFGGHTKRVNATVYSNKSLTIQPSKNLKKAKNKNNNK</sequence>
<organism evidence="3 4">
    <name type="scientific">Candidatus Acidulodesulfobacterium ferriphilum</name>
    <dbReference type="NCBI Taxonomy" id="2597223"/>
    <lineage>
        <taxon>Bacteria</taxon>
        <taxon>Deltaproteobacteria</taxon>
        <taxon>Candidatus Acidulodesulfobacterales</taxon>
        <taxon>Candidatus Acidulodesulfobacterium</taxon>
    </lineage>
</organism>
<comment type="caution">
    <text evidence="3">The sequence shown here is derived from an EMBL/GenBank/DDBJ whole genome shotgun (WGS) entry which is preliminary data.</text>
</comment>
<name>A0A519BBS7_9DELT</name>
<dbReference type="Pfam" id="PF03968">
    <property type="entry name" value="LptD_N"/>
    <property type="match status" value="1"/>
</dbReference>
<dbReference type="GO" id="GO:0030288">
    <property type="term" value="C:outer membrane-bounded periplasmic space"/>
    <property type="evidence" value="ECO:0007669"/>
    <property type="project" value="TreeGrafter"/>
</dbReference>
<dbReference type="PANTHER" id="PTHR36504:SF1">
    <property type="entry name" value="LIPOPOLYSACCHARIDE EXPORT SYSTEM PROTEIN LPTA"/>
    <property type="match status" value="1"/>
</dbReference>
<dbReference type="GO" id="GO:0017089">
    <property type="term" value="F:glycolipid transfer activity"/>
    <property type="evidence" value="ECO:0007669"/>
    <property type="project" value="TreeGrafter"/>
</dbReference>
<dbReference type="Proteomes" id="UP000320813">
    <property type="component" value="Unassembled WGS sequence"/>
</dbReference>
<feature type="domain" description="Organic solvent tolerance-like N-terminal" evidence="2">
    <location>
        <begin position="55"/>
        <end position="159"/>
    </location>
</feature>
<dbReference type="Gene3D" id="2.60.450.10">
    <property type="entry name" value="Lipopolysaccharide (LPS) transport protein A like domain"/>
    <property type="match status" value="1"/>
</dbReference>
<evidence type="ECO:0000313" key="4">
    <source>
        <dbReference type="Proteomes" id="UP000320813"/>
    </source>
</evidence>
<dbReference type="EMBL" id="SGBD01000001">
    <property type="protein sequence ID" value="RZD14735.1"/>
    <property type="molecule type" value="Genomic_DNA"/>
</dbReference>
<proteinExistence type="predicted"/>
<gene>
    <name evidence="3" type="ORF">EVJ47_00140</name>
</gene>
<dbReference type="GO" id="GO:0009279">
    <property type="term" value="C:cell outer membrane"/>
    <property type="evidence" value="ECO:0007669"/>
    <property type="project" value="TreeGrafter"/>
</dbReference>
<dbReference type="InterPro" id="IPR052037">
    <property type="entry name" value="LPS_export_LptA"/>
</dbReference>
<dbReference type="AlphaFoldDB" id="A0A519BBS7"/>